<dbReference type="RefSeq" id="WP_088252288.1">
    <property type="nucleotide sequence ID" value="NZ_NIDE01000001.1"/>
</dbReference>
<comment type="similarity">
    <text evidence="7">Belongs to the ATPase delta chain family.</text>
</comment>
<keyword evidence="6 7" id="KW-0066">ATP synthesis</keyword>
<keyword evidence="5 7" id="KW-0472">Membrane</keyword>
<sequence>MATNGAQHDTVLEATGARARIARVYATALLSAAEKSGRVDAIGDELDAFAKGVLAGHPAIETYFSATGTSRKTTFPAIAAALAPHTSDIFGKFLGVLNQNGRLGLFKAINAAYQKQRDEVAGRVKVRVTSAAALTDPQIEDLKRTLTESLKAQPILDIWIDAELLGGLVVQVGDRVYDTSVRSRLENLRTHLMASGTHG</sequence>
<evidence type="ECO:0000256" key="3">
    <source>
        <dbReference type="ARBA" id="ARBA00022781"/>
    </source>
</evidence>
<dbReference type="AlphaFoldDB" id="A0A225E0Q1"/>
<dbReference type="SUPFAM" id="SSF47928">
    <property type="entry name" value="N-terminal domain of the delta subunit of the F1F0-ATP synthase"/>
    <property type="match status" value="1"/>
</dbReference>
<comment type="caution">
    <text evidence="8">The sequence shown here is derived from an EMBL/GenBank/DDBJ whole genome shotgun (WGS) entry which is preliminary data.</text>
</comment>
<organism evidence="8 9">
    <name type="scientific">Fimbriiglobus ruber</name>
    <dbReference type="NCBI Taxonomy" id="1908690"/>
    <lineage>
        <taxon>Bacteria</taxon>
        <taxon>Pseudomonadati</taxon>
        <taxon>Planctomycetota</taxon>
        <taxon>Planctomycetia</taxon>
        <taxon>Gemmatales</taxon>
        <taxon>Gemmataceae</taxon>
        <taxon>Fimbriiglobus</taxon>
    </lineage>
</organism>
<dbReference type="HAMAP" id="MF_01416">
    <property type="entry name" value="ATP_synth_delta_bact"/>
    <property type="match status" value="1"/>
</dbReference>
<dbReference type="InterPro" id="IPR026015">
    <property type="entry name" value="ATP_synth_OSCP/delta_N_sf"/>
</dbReference>
<comment type="function">
    <text evidence="7">This protein is part of the stalk that links CF(0) to CF(1). It either transmits conformational changes from CF(0) to CF(1) or is implicated in proton conduction.</text>
</comment>
<comment type="subcellular location">
    <subcellularLocation>
        <location evidence="7">Cell membrane</location>
        <topology evidence="7">Peripheral membrane protein</topology>
    </subcellularLocation>
    <subcellularLocation>
        <location evidence="1">Membrane</location>
    </subcellularLocation>
</comment>
<evidence type="ECO:0000256" key="5">
    <source>
        <dbReference type="ARBA" id="ARBA00023136"/>
    </source>
</evidence>
<dbReference type="GO" id="GO:0005886">
    <property type="term" value="C:plasma membrane"/>
    <property type="evidence" value="ECO:0007669"/>
    <property type="project" value="UniProtKB-SubCell"/>
</dbReference>
<evidence type="ECO:0000313" key="8">
    <source>
        <dbReference type="EMBL" id="OWK47152.1"/>
    </source>
</evidence>
<dbReference type="InterPro" id="IPR000711">
    <property type="entry name" value="ATPase_OSCP/dsu"/>
</dbReference>
<dbReference type="Proteomes" id="UP000214646">
    <property type="component" value="Unassembled WGS sequence"/>
</dbReference>
<dbReference type="NCBIfam" id="TIGR01145">
    <property type="entry name" value="ATP_synt_delta"/>
    <property type="match status" value="1"/>
</dbReference>
<keyword evidence="2 7" id="KW-0813">Transport</keyword>
<dbReference type="OrthoDB" id="9802471at2"/>
<proteinExistence type="inferred from homology"/>
<keyword evidence="9" id="KW-1185">Reference proteome</keyword>
<accession>A0A225E0Q1</accession>
<evidence type="ECO:0000256" key="7">
    <source>
        <dbReference type="HAMAP-Rule" id="MF_01416"/>
    </source>
</evidence>
<reference evidence="9" key="1">
    <citation type="submission" date="2017-06" db="EMBL/GenBank/DDBJ databases">
        <title>Genome analysis of Fimbriiglobus ruber SP5, the first member of the order Planctomycetales with confirmed chitinolytic capability.</title>
        <authorList>
            <person name="Ravin N.V."/>
            <person name="Rakitin A.L."/>
            <person name="Ivanova A.A."/>
            <person name="Beletsky A.V."/>
            <person name="Kulichevskaya I.S."/>
            <person name="Mardanov A.V."/>
            <person name="Dedysh S.N."/>
        </authorList>
    </citation>
    <scope>NUCLEOTIDE SEQUENCE [LARGE SCALE GENOMIC DNA]</scope>
    <source>
        <strain evidence="9">SP5</strain>
    </source>
</reference>
<dbReference type="PANTHER" id="PTHR11910">
    <property type="entry name" value="ATP SYNTHASE DELTA CHAIN"/>
    <property type="match status" value="1"/>
</dbReference>
<evidence type="ECO:0000313" key="9">
    <source>
        <dbReference type="Proteomes" id="UP000214646"/>
    </source>
</evidence>
<evidence type="ECO:0000256" key="4">
    <source>
        <dbReference type="ARBA" id="ARBA00023065"/>
    </source>
</evidence>
<dbReference type="EMBL" id="NIDE01000001">
    <property type="protein sequence ID" value="OWK47152.1"/>
    <property type="molecule type" value="Genomic_DNA"/>
</dbReference>
<protein>
    <recommendedName>
        <fullName evidence="7">ATP synthase subunit delta</fullName>
    </recommendedName>
    <alternativeName>
        <fullName evidence="7">ATP synthase F(1) sector subunit delta</fullName>
    </alternativeName>
    <alternativeName>
        <fullName evidence="7">F-type ATPase subunit delta</fullName>
        <shortName evidence="7">F-ATPase subunit delta</shortName>
    </alternativeName>
</protein>
<dbReference type="GO" id="GO:0046933">
    <property type="term" value="F:proton-transporting ATP synthase activity, rotational mechanism"/>
    <property type="evidence" value="ECO:0007669"/>
    <property type="project" value="UniProtKB-UniRule"/>
</dbReference>
<comment type="function">
    <text evidence="7">F(1)F(0) ATP synthase produces ATP from ADP in the presence of a proton or sodium gradient. F-type ATPases consist of two structural domains, F(1) containing the extramembraneous catalytic core and F(0) containing the membrane proton channel, linked together by a central stalk and a peripheral stalk. During catalysis, ATP synthesis in the catalytic domain of F(1) is coupled via a rotary mechanism of the central stalk subunits to proton translocation.</text>
</comment>
<dbReference type="Pfam" id="PF00213">
    <property type="entry name" value="OSCP"/>
    <property type="match status" value="1"/>
</dbReference>
<keyword evidence="7" id="KW-1003">Cell membrane</keyword>
<evidence type="ECO:0000256" key="6">
    <source>
        <dbReference type="ARBA" id="ARBA00023310"/>
    </source>
</evidence>
<keyword evidence="3 7" id="KW-0375">Hydrogen ion transport</keyword>
<keyword evidence="4 7" id="KW-0406">Ion transport</keyword>
<dbReference type="GO" id="GO:0045259">
    <property type="term" value="C:proton-transporting ATP synthase complex"/>
    <property type="evidence" value="ECO:0007669"/>
    <property type="project" value="UniProtKB-KW"/>
</dbReference>
<gene>
    <name evidence="7" type="primary">atpH</name>
    <name evidence="8" type="ORF">FRUB_00851</name>
</gene>
<dbReference type="PRINTS" id="PR00125">
    <property type="entry name" value="ATPASEDELTA"/>
</dbReference>
<evidence type="ECO:0000256" key="1">
    <source>
        <dbReference type="ARBA" id="ARBA00004370"/>
    </source>
</evidence>
<keyword evidence="7" id="KW-0139">CF(1)</keyword>
<dbReference type="Gene3D" id="1.10.520.20">
    <property type="entry name" value="N-terminal domain of the delta subunit of the F1F0-ATP synthase"/>
    <property type="match status" value="1"/>
</dbReference>
<name>A0A225E0Q1_9BACT</name>
<evidence type="ECO:0000256" key="2">
    <source>
        <dbReference type="ARBA" id="ARBA00022448"/>
    </source>
</evidence>